<feature type="compositionally biased region" description="Polar residues" evidence="1">
    <location>
        <begin position="112"/>
        <end position="122"/>
    </location>
</feature>
<feature type="compositionally biased region" description="Basic and acidic residues" evidence="1">
    <location>
        <begin position="63"/>
        <end position="75"/>
    </location>
</feature>
<accession>A0ABU6SMH4</accession>
<feature type="compositionally biased region" description="Basic and acidic residues" evidence="1">
    <location>
        <begin position="1"/>
        <end position="21"/>
    </location>
</feature>
<reference evidence="2 3" key="1">
    <citation type="journal article" date="2023" name="Plants (Basel)">
        <title>Bridging the Gap: Combining Genomics and Transcriptomics Approaches to Understand Stylosanthes scabra, an Orphan Legume from the Brazilian Caatinga.</title>
        <authorList>
            <person name="Ferreira-Neto J.R.C."/>
            <person name="da Silva M.D."/>
            <person name="Binneck E."/>
            <person name="de Melo N.F."/>
            <person name="da Silva R.H."/>
            <person name="de Melo A.L.T.M."/>
            <person name="Pandolfi V."/>
            <person name="Bustamante F.O."/>
            <person name="Brasileiro-Vidal A.C."/>
            <person name="Benko-Iseppon A.M."/>
        </authorList>
    </citation>
    <scope>NUCLEOTIDE SEQUENCE [LARGE SCALE GENOMIC DNA]</scope>
    <source>
        <tissue evidence="2">Leaves</tissue>
    </source>
</reference>
<organism evidence="2 3">
    <name type="scientific">Stylosanthes scabra</name>
    <dbReference type="NCBI Taxonomy" id="79078"/>
    <lineage>
        <taxon>Eukaryota</taxon>
        <taxon>Viridiplantae</taxon>
        <taxon>Streptophyta</taxon>
        <taxon>Embryophyta</taxon>
        <taxon>Tracheophyta</taxon>
        <taxon>Spermatophyta</taxon>
        <taxon>Magnoliopsida</taxon>
        <taxon>eudicotyledons</taxon>
        <taxon>Gunneridae</taxon>
        <taxon>Pentapetalae</taxon>
        <taxon>rosids</taxon>
        <taxon>fabids</taxon>
        <taxon>Fabales</taxon>
        <taxon>Fabaceae</taxon>
        <taxon>Papilionoideae</taxon>
        <taxon>50 kb inversion clade</taxon>
        <taxon>dalbergioids sensu lato</taxon>
        <taxon>Dalbergieae</taxon>
        <taxon>Pterocarpus clade</taxon>
        <taxon>Stylosanthes</taxon>
    </lineage>
</organism>
<sequence length="122" mass="13696">MCDGYDEKEMEGMEPSVKKDESSEEDPEEDPKEEEEEPEGEDNPEDGILATPSLPMDIDVEDDYLRYIEELERPPEPSPLRSSQAYVQDVPVEASDRQSNSLNNSSYELSGVWQSPSSGPNP</sequence>
<feature type="compositionally biased region" description="Acidic residues" evidence="1">
    <location>
        <begin position="22"/>
        <end position="45"/>
    </location>
</feature>
<name>A0ABU6SMH4_9FABA</name>
<dbReference type="EMBL" id="JASCZI010061099">
    <property type="protein sequence ID" value="MED6137626.1"/>
    <property type="molecule type" value="Genomic_DNA"/>
</dbReference>
<evidence type="ECO:0000256" key="1">
    <source>
        <dbReference type="SAM" id="MobiDB-lite"/>
    </source>
</evidence>
<evidence type="ECO:0000313" key="2">
    <source>
        <dbReference type="EMBL" id="MED6137626.1"/>
    </source>
</evidence>
<gene>
    <name evidence="2" type="ORF">PIB30_066689</name>
</gene>
<protein>
    <submittedName>
        <fullName evidence="2">Uncharacterized protein</fullName>
    </submittedName>
</protein>
<comment type="caution">
    <text evidence="2">The sequence shown here is derived from an EMBL/GenBank/DDBJ whole genome shotgun (WGS) entry which is preliminary data.</text>
</comment>
<feature type="region of interest" description="Disordered" evidence="1">
    <location>
        <begin position="1"/>
        <end position="122"/>
    </location>
</feature>
<keyword evidence="3" id="KW-1185">Reference proteome</keyword>
<evidence type="ECO:0000313" key="3">
    <source>
        <dbReference type="Proteomes" id="UP001341840"/>
    </source>
</evidence>
<proteinExistence type="predicted"/>
<dbReference type="Proteomes" id="UP001341840">
    <property type="component" value="Unassembled WGS sequence"/>
</dbReference>